<protein>
    <recommendedName>
        <fullName evidence="3">Lipoprotein</fullName>
    </recommendedName>
</protein>
<dbReference type="PROSITE" id="PS51257">
    <property type="entry name" value="PROKAR_LIPOPROTEIN"/>
    <property type="match status" value="1"/>
</dbReference>
<dbReference type="EMBL" id="MH590603">
    <property type="protein sequence ID" value="AXH70498.1"/>
    <property type="molecule type" value="Genomic_DNA"/>
</dbReference>
<evidence type="ECO:0008006" key="3">
    <source>
        <dbReference type="Google" id="ProtNLM"/>
    </source>
</evidence>
<dbReference type="Proteomes" id="UP000257597">
    <property type="component" value="Segment"/>
</dbReference>
<dbReference type="KEGG" id="vg:54998101"/>
<organism evidence="1 2">
    <name type="scientific">Gordonia phage Daredevil</name>
    <dbReference type="NCBI Taxonomy" id="2283286"/>
    <lineage>
        <taxon>Viruses</taxon>
        <taxon>Duplodnaviria</taxon>
        <taxon>Heunggongvirae</taxon>
        <taxon>Uroviricota</taxon>
        <taxon>Caudoviricetes</taxon>
        <taxon>Daredevilvirus</taxon>
        <taxon>Daredevilvirus daredevil</taxon>
    </lineage>
</organism>
<evidence type="ECO:0000313" key="2">
    <source>
        <dbReference type="Proteomes" id="UP000257597"/>
    </source>
</evidence>
<dbReference type="RefSeq" id="YP_009807225.1">
    <property type="nucleotide sequence ID" value="NC_048021.1"/>
</dbReference>
<reference evidence="2" key="1">
    <citation type="submission" date="2018-07" db="EMBL/GenBank/DDBJ databases">
        <authorList>
            <person name="Quirk P.G."/>
            <person name="Krulwich T.A."/>
        </authorList>
    </citation>
    <scope>NUCLEOTIDE SEQUENCE [LARGE SCALE GENOMIC DNA]</scope>
</reference>
<evidence type="ECO:0000313" key="1">
    <source>
        <dbReference type="EMBL" id="AXH70498.1"/>
    </source>
</evidence>
<proteinExistence type="predicted"/>
<sequence length="78" mass="8404">MRKSDRKKVIGWSLAVAAVGALTLTGCGAGSSHFSGDGDFGQEPKLMQIELPDGRTIPCLFLGKSQHRVMSCDWDEAH</sequence>
<gene>
    <name evidence="1" type="primary">111</name>
    <name evidence="1" type="ORF">SEA_DAREDEVIL_111</name>
</gene>
<name>A0A345MIW7_9CAUD</name>
<dbReference type="GeneID" id="54998101"/>
<keyword evidence="2" id="KW-1185">Reference proteome</keyword>
<accession>A0A345MIW7</accession>